<feature type="signal peptide" evidence="1">
    <location>
        <begin position="1"/>
        <end position="19"/>
    </location>
</feature>
<name>A0ABW8D9Z4_9GAMM</name>
<gene>
    <name evidence="2" type="ORF">ACD661_08940</name>
</gene>
<organism evidence="2 3">
    <name type="scientific">Legionella lytica</name>
    <dbReference type="NCBI Taxonomy" id="96232"/>
    <lineage>
        <taxon>Bacteria</taxon>
        <taxon>Pseudomonadati</taxon>
        <taxon>Pseudomonadota</taxon>
        <taxon>Gammaproteobacteria</taxon>
        <taxon>Legionellales</taxon>
        <taxon>Legionellaceae</taxon>
        <taxon>Legionella</taxon>
    </lineage>
</organism>
<evidence type="ECO:0000313" key="3">
    <source>
        <dbReference type="Proteomes" id="UP001615550"/>
    </source>
</evidence>
<sequence>MQVKSYVLGLLMLTGYAQGFAGTMATQMPNHAYHPYAVFTAAADFTRTGRSQTLSLLPPFNNHYTNTSTDTNSADLGFGIGIEGRALPFLSWQAGVSGYWNTPLSREGDVWQFALPEFNNFHYHYKIQSSRVMAIAKLLTNYHECFHPYLSGELGAAFNRSRSYYEKPLIEEAVAMPPFSDHTQSSFAWGVGAGIDVDVWTHLRVGIGYQFADLGQAKLGLSPAEATKETLSNPNLYTHQLRFQLTAVL</sequence>
<accession>A0ABW8D9Z4</accession>
<dbReference type="EMBL" id="JBGORX010000002">
    <property type="protein sequence ID" value="MFJ1268676.1"/>
    <property type="molecule type" value="Genomic_DNA"/>
</dbReference>
<dbReference type="InterPro" id="IPR011250">
    <property type="entry name" value="OMP/PagP_B-barrel"/>
</dbReference>
<keyword evidence="3" id="KW-1185">Reference proteome</keyword>
<evidence type="ECO:0000256" key="1">
    <source>
        <dbReference type="SAM" id="SignalP"/>
    </source>
</evidence>
<comment type="caution">
    <text evidence="2">The sequence shown here is derived from an EMBL/GenBank/DDBJ whole genome shotgun (WGS) entry which is preliminary data.</text>
</comment>
<feature type="chain" id="PRO_5046520570" evidence="1">
    <location>
        <begin position="20"/>
        <end position="249"/>
    </location>
</feature>
<reference evidence="2 3" key="1">
    <citation type="submission" date="2024-08" db="EMBL/GenBank/DDBJ databases">
        <title>Draft Genome Sequence of Legionella lytica strain DSB2004, Isolated From a Fire Sprinkler System.</title>
        <authorList>
            <person name="Everhart A.D."/>
            <person name="Kidane D.T."/>
            <person name="Farone A.L."/>
            <person name="Farone M.B."/>
        </authorList>
    </citation>
    <scope>NUCLEOTIDE SEQUENCE [LARGE SCALE GENOMIC DNA]</scope>
    <source>
        <strain evidence="2 3">DSB2004</strain>
    </source>
</reference>
<dbReference type="Gene3D" id="2.40.160.20">
    <property type="match status" value="1"/>
</dbReference>
<dbReference type="SUPFAM" id="SSF56925">
    <property type="entry name" value="OMPA-like"/>
    <property type="match status" value="1"/>
</dbReference>
<dbReference type="Proteomes" id="UP001615550">
    <property type="component" value="Unassembled WGS sequence"/>
</dbReference>
<evidence type="ECO:0000313" key="2">
    <source>
        <dbReference type="EMBL" id="MFJ1268676.1"/>
    </source>
</evidence>
<dbReference type="RefSeq" id="WP_400187517.1">
    <property type="nucleotide sequence ID" value="NZ_JBGORX010000002.1"/>
</dbReference>
<protein>
    <submittedName>
        <fullName evidence="2">Outer membrane protein</fullName>
    </submittedName>
</protein>
<proteinExistence type="predicted"/>
<keyword evidence="1" id="KW-0732">Signal</keyword>